<reference evidence="3 4" key="2">
    <citation type="journal article" date="2019" name="G3 (Bethesda)">
        <title>Hybrid Assembly of the Genome of the Entomopathogenic Nematode Steinernema carpocapsae Identifies the X-Chromosome.</title>
        <authorList>
            <person name="Serra L."/>
            <person name="Macchietto M."/>
            <person name="Macias-Munoz A."/>
            <person name="McGill C.J."/>
            <person name="Rodriguez I.M."/>
            <person name="Rodriguez B."/>
            <person name="Murad R."/>
            <person name="Mortazavi A."/>
        </authorList>
    </citation>
    <scope>NUCLEOTIDE SEQUENCE [LARGE SCALE GENOMIC DNA]</scope>
    <source>
        <strain evidence="3 4">ALL</strain>
    </source>
</reference>
<keyword evidence="4" id="KW-1185">Reference proteome</keyword>
<feature type="compositionally biased region" description="Basic and acidic residues" evidence="2">
    <location>
        <begin position="19"/>
        <end position="29"/>
    </location>
</feature>
<dbReference type="Proteomes" id="UP000298663">
    <property type="component" value="Chromosome X"/>
</dbReference>
<comment type="caution">
    <text evidence="3">The sequence shown here is derived from an EMBL/GenBank/DDBJ whole genome shotgun (WGS) entry which is preliminary data.</text>
</comment>
<name>A0A4U8ULB4_STECR</name>
<feature type="region of interest" description="Disordered" evidence="2">
    <location>
        <begin position="1"/>
        <end position="30"/>
    </location>
</feature>
<feature type="region of interest" description="Disordered" evidence="2">
    <location>
        <begin position="99"/>
        <end position="136"/>
    </location>
</feature>
<dbReference type="AlphaFoldDB" id="A0A4U8ULB4"/>
<protein>
    <recommendedName>
        <fullName evidence="5">BZIP domain-containing protein</fullName>
    </recommendedName>
</protein>
<evidence type="ECO:0000256" key="2">
    <source>
        <dbReference type="SAM" id="MobiDB-lite"/>
    </source>
</evidence>
<reference evidence="3 4" key="1">
    <citation type="journal article" date="2015" name="Genome Biol.">
        <title>Comparative genomics of Steinernema reveals deeply conserved gene regulatory networks.</title>
        <authorList>
            <person name="Dillman A.R."/>
            <person name="Macchietto M."/>
            <person name="Porter C.F."/>
            <person name="Rogers A."/>
            <person name="Williams B."/>
            <person name="Antoshechkin I."/>
            <person name="Lee M.M."/>
            <person name="Goodwin Z."/>
            <person name="Lu X."/>
            <person name="Lewis E.E."/>
            <person name="Goodrich-Blair H."/>
            <person name="Stock S.P."/>
            <person name="Adams B.J."/>
            <person name="Sternberg P.W."/>
            <person name="Mortazavi A."/>
        </authorList>
    </citation>
    <scope>NUCLEOTIDE SEQUENCE [LARGE SCALE GENOMIC DNA]</scope>
    <source>
        <strain evidence="3 4">ALL</strain>
    </source>
</reference>
<dbReference type="EMBL" id="AZBU02000001">
    <property type="protein sequence ID" value="TMS32935.1"/>
    <property type="molecule type" value="Genomic_DNA"/>
</dbReference>
<keyword evidence="1" id="KW-0175">Coiled coil</keyword>
<accession>A0A4U8ULB4</accession>
<evidence type="ECO:0000256" key="1">
    <source>
        <dbReference type="SAM" id="Coils"/>
    </source>
</evidence>
<organism evidence="3 4">
    <name type="scientific">Steinernema carpocapsae</name>
    <name type="common">Entomopathogenic nematode</name>
    <dbReference type="NCBI Taxonomy" id="34508"/>
    <lineage>
        <taxon>Eukaryota</taxon>
        <taxon>Metazoa</taxon>
        <taxon>Ecdysozoa</taxon>
        <taxon>Nematoda</taxon>
        <taxon>Chromadorea</taxon>
        <taxon>Rhabditida</taxon>
        <taxon>Tylenchina</taxon>
        <taxon>Panagrolaimomorpha</taxon>
        <taxon>Strongyloidoidea</taxon>
        <taxon>Steinernematidae</taxon>
        <taxon>Steinernema</taxon>
    </lineage>
</organism>
<sequence>MNSSNSAEKKHPKTRGRPKKEEVYSDKPPKLVQKRLYARKYRERIRDSVKDLEDERDFYKKLVELYYNEPKLCSSCGQRCDQPPPVYLNASPAHAQSYEAYSSPMSFQESSPRNDDQQSPSYGEQTSPRNSLQRIC</sequence>
<dbReference type="EMBL" id="CM016762">
    <property type="protein sequence ID" value="TMS32935.1"/>
    <property type="molecule type" value="Genomic_DNA"/>
</dbReference>
<proteinExistence type="predicted"/>
<gene>
    <name evidence="3" type="ORF">L596_000723</name>
</gene>
<evidence type="ECO:0000313" key="3">
    <source>
        <dbReference type="EMBL" id="TMS32935.1"/>
    </source>
</evidence>
<evidence type="ECO:0000313" key="4">
    <source>
        <dbReference type="Proteomes" id="UP000298663"/>
    </source>
</evidence>
<feature type="coiled-coil region" evidence="1">
    <location>
        <begin position="42"/>
        <end position="69"/>
    </location>
</feature>
<evidence type="ECO:0008006" key="5">
    <source>
        <dbReference type="Google" id="ProtNLM"/>
    </source>
</evidence>